<gene>
    <name evidence="2" type="ORF">CWE25_07500</name>
</gene>
<dbReference type="RefSeq" id="WP_110574398.1">
    <property type="nucleotide sequence ID" value="NZ_PIPV01000005.1"/>
</dbReference>
<organism evidence="2 3">
    <name type="scientific">Idiomarina fontislapidosi</name>
    <dbReference type="NCBI Taxonomy" id="263723"/>
    <lineage>
        <taxon>Bacteria</taxon>
        <taxon>Pseudomonadati</taxon>
        <taxon>Pseudomonadota</taxon>
        <taxon>Gammaproteobacteria</taxon>
        <taxon>Alteromonadales</taxon>
        <taxon>Idiomarinaceae</taxon>
        <taxon>Idiomarina</taxon>
    </lineage>
</organism>
<dbReference type="PANTHER" id="PTHR43685:SF2">
    <property type="entry name" value="GLYCOSYLTRANSFERASE 2-LIKE DOMAIN-CONTAINING PROTEIN"/>
    <property type="match status" value="1"/>
</dbReference>
<evidence type="ECO:0000313" key="3">
    <source>
        <dbReference type="Proteomes" id="UP000287330"/>
    </source>
</evidence>
<evidence type="ECO:0000259" key="1">
    <source>
        <dbReference type="Pfam" id="PF00535"/>
    </source>
</evidence>
<feature type="domain" description="Glycosyltransferase 2-like" evidence="1">
    <location>
        <begin position="231"/>
        <end position="350"/>
    </location>
</feature>
<dbReference type="Proteomes" id="UP000287330">
    <property type="component" value="Unassembled WGS sequence"/>
</dbReference>
<dbReference type="CDD" id="cd03801">
    <property type="entry name" value="GT4_PimA-like"/>
    <property type="match status" value="1"/>
</dbReference>
<keyword evidence="3" id="KW-1185">Reference proteome</keyword>
<accession>A0A432XY82</accession>
<dbReference type="Pfam" id="PF13692">
    <property type="entry name" value="Glyco_trans_1_4"/>
    <property type="match status" value="1"/>
</dbReference>
<name>A0A432XY82_9GAMM</name>
<dbReference type="Gene3D" id="3.90.550.10">
    <property type="entry name" value="Spore Coat Polysaccharide Biosynthesis Protein SpsA, Chain A"/>
    <property type="match status" value="1"/>
</dbReference>
<dbReference type="InterPro" id="IPR050834">
    <property type="entry name" value="Glycosyltransf_2"/>
</dbReference>
<dbReference type="InterPro" id="IPR001173">
    <property type="entry name" value="Glyco_trans_2-like"/>
</dbReference>
<dbReference type="SUPFAM" id="SSF53448">
    <property type="entry name" value="Nucleotide-diphospho-sugar transferases"/>
    <property type="match status" value="1"/>
</dbReference>
<dbReference type="CDD" id="cd00761">
    <property type="entry name" value="Glyco_tranf_GTA_type"/>
    <property type="match status" value="1"/>
</dbReference>
<reference evidence="3" key="1">
    <citation type="journal article" date="2018" name="Front. Microbiol.">
        <title>Genome-Based Analysis Reveals the Taxonomy and Diversity of the Family Idiomarinaceae.</title>
        <authorList>
            <person name="Liu Y."/>
            <person name="Lai Q."/>
            <person name="Shao Z."/>
        </authorList>
    </citation>
    <scope>NUCLEOTIDE SEQUENCE [LARGE SCALE GENOMIC DNA]</scope>
    <source>
        <strain evidence="3">F23</strain>
    </source>
</reference>
<dbReference type="AlphaFoldDB" id="A0A432XY82"/>
<dbReference type="Gene3D" id="3.40.50.2000">
    <property type="entry name" value="Glycogen Phosphorylase B"/>
    <property type="match status" value="2"/>
</dbReference>
<dbReference type="EMBL" id="PIPV01000005">
    <property type="protein sequence ID" value="RUO53725.1"/>
    <property type="molecule type" value="Genomic_DNA"/>
</dbReference>
<dbReference type="InterPro" id="IPR029044">
    <property type="entry name" value="Nucleotide-diphossugar_trans"/>
</dbReference>
<sequence length="952" mass="106197">MKQLLSALFNEQHYKSAYVDIRDAGFDSTDKAFLHYLKHGRFEGRWPAAFRSVDNAHALWSSKAARSTLTDLIQHSGENDQLSAQADAQLARWFLAQYYGSVNEWDAVVQLLGSLTQAGGLALLRALVPHPGPFLCLFNAFLRTEQIDAARALLESPLWPLDQTLYQHDHDLARSMLTASTHEKLAAINRIYQSAGIAPLTSDATTLSFDTVSASSHGSRPQFWQRQPKVSVIVPCYNCADTLETAVMSLCRQRWHRLQIILVDDASTDATFEVMTHLAQRDKRIAVLQLTANEGPYGARNAGLGIAKGQLITTHDSDDWSHPDKIACQVEDLLRHPGVMANRTAWVRADNDLNFSRWRPESSWIYPNVSSLMFRRAVFKRLGYWDTVKADGDTEFYNRVIAEFGAHAVREVMPAVPLALGRVDTRSLTQAKPTHVSSMLAGVRNHYQRAATHWHQSTRSRYLMRYPQQRAFLAPLTLCRGTPAAQLANALDHLQTSPLFDADYYRERYPDIVAAGIDPALHYLKFGGGEGRDPSARFSSSGYAFIQALASDENPLVHYLTQLESDNAVAQTPELFIEQSVNDSSKPTMMVVAHSTSGNAFGAEKSLLDVLAMLGEHYRLWVVLPGALNSAYVTQVLQLSDKLSFLPLRWWQSTRTTDTSLVETLASWMDDVDQVYINTLTLHEPLLAAQQAKRRCTVHVRELPEHDRALCDTLAASPELIRRHVLQHADVLIANSRVVADSMQAPEKTFVVPNVIRVENYSEAQTDLPDTAAGQPLKVAMLSSNLAKKGVKDFYQLAAALKNDVRFEWHLLGPETEDLAHARQSYPHAHVNSHGYVANPVDALKQCDVVLNLSHFQESFGRSVLEAFAAGKLVVVYDWGALTDLVSDDAGIRVPLGDHEALAHALVALYNQPEQMQSFRRCALKRAKQFAPDIVKAQLLSVLARSHESHNE</sequence>
<evidence type="ECO:0000313" key="2">
    <source>
        <dbReference type="EMBL" id="RUO53725.1"/>
    </source>
</evidence>
<dbReference type="Pfam" id="PF00535">
    <property type="entry name" value="Glycos_transf_2"/>
    <property type="match status" value="1"/>
</dbReference>
<dbReference type="SUPFAM" id="SSF53756">
    <property type="entry name" value="UDP-Glycosyltransferase/glycogen phosphorylase"/>
    <property type="match status" value="1"/>
</dbReference>
<proteinExistence type="predicted"/>
<protein>
    <recommendedName>
        <fullName evidence="1">Glycosyltransferase 2-like domain-containing protein</fullName>
    </recommendedName>
</protein>
<dbReference type="OrthoDB" id="433681at2"/>
<comment type="caution">
    <text evidence="2">The sequence shown here is derived from an EMBL/GenBank/DDBJ whole genome shotgun (WGS) entry which is preliminary data.</text>
</comment>
<dbReference type="PANTHER" id="PTHR43685">
    <property type="entry name" value="GLYCOSYLTRANSFERASE"/>
    <property type="match status" value="1"/>
</dbReference>